<evidence type="ECO:0000256" key="11">
    <source>
        <dbReference type="ARBA" id="ARBA00023136"/>
    </source>
</evidence>
<proteinExistence type="predicted"/>
<dbReference type="GO" id="GO:0005737">
    <property type="term" value="C:cytoplasm"/>
    <property type="evidence" value="ECO:0007669"/>
    <property type="project" value="UniProtKB-ARBA"/>
</dbReference>
<feature type="transmembrane region" description="Helical" evidence="13">
    <location>
        <begin position="300"/>
        <end position="321"/>
    </location>
</feature>
<dbReference type="EMBL" id="FNHH01000013">
    <property type="protein sequence ID" value="SDM48861.1"/>
    <property type="molecule type" value="Genomic_DNA"/>
</dbReference>
<dbReference type="PROSITE" id="PS00211">
    <property type="entry name" value="ABC_TRANSPORTER_1"/>
    <property type="match status" value="1"/>
</dbReference>
<dbReference type="CDD" id="cd18570">
    <property type="entry name" value="ABC_6TM_PCAT1_LagD_like"/>
    <property type="match status" value="1"/>
</dbReference>
<feature type="domain" description="ABC transporter" evidence="14">
    <location>
        <begin position="476"/>
        <end position="711"/>
    </location>
</feature>
<feature type="transmembrane region" description="Helical" evidence="13">
    <location>
        <begin position="160"/>
        <end position="182"/>
    </location>
</feature>
<evidence type="ECO:0000259" key="14">
    <source>
        <dbReference type="PROSITE" id="PS50893"/>
    </source>
</evidence>
<dbReference type="Pfam" id="PF00005">
    <property type="entry name" value="ABC_tran"/>
    <property type="match status" value="1"/>
</dbReference>
<dbReference type="GO" id="GO:0005886">
    <property type="term" value="C:plasma membrane"/>
    <property type="evidence" value="ECO:0007669"/>
    <property type="project" value="UniProtKB-SubCell"/>
</dbReference>
<dbReference type="PANTHER" id="PTHR43394:SF1">
    <property type="entry name" value="ATP-BINDING CASSETTE SUB-FAMILY B MEMBER 10, MITOCHONDRIAL"/>
    <property type="match status" value="1"/>
</dbReference>
<dbReference type="Proteomes" id="UP000199226">
    <property type="component" value="Unassembled WGS sequence"/>
</dbReference>
<keyword evidence="10 13" id="KW-1133">Transmembrane helix</keyword>
<dbReference type="Pfam" id="PF00664">
    <property type="entry name" value="ABC_membrane"/>
    <property type="match status" value="1"/>
</dbReference>
<dbReference type="GO" id="GO:0008234">
    <property type="term" value="F:cysteine-type peptidase activity"/>
    <property type="evidence" value="ECO:0007669"/>
    <property type="project" value="InterPro"/>
</dbReference>
<dbReference type="GO" id="GO:0015421">
    <property type="term" value="F:ABC-type oligopeptide transporter activity"/>
    <property type="evidence" value="ECO:0007669"/>
    <property type="project" value="TreeGrafter"/>
</dbReference>
<dbReference type="AlphaFoldDB" id="A0A1G9TMF8"/>
<dbReference type="InterPro" id="IPR017871">
    <property type="entry name" value="ABC_transporter-like_CS"/>
</dbReference>
<dbReference type="SMART" id="SM00382">
    <property type="entry name" value="AAA"/>
    <property type="match status" value="1"/>
</dbReference>
<dbReference type="InterPro" id="IPR005897">
    <property type="entry name" value="Pept_C39_ABC_bacteriocin"/>
</dbReference>
<evidence type="ECO:0000256" key="6">
    <source>
        <dbReference type="ARBA" id="ARBA00022741"/>
    </source>
</evidence>
<dbReference type="PROSITE" id="PS50893">
    <property type="entry name" value="ABC_TRANSPORTER_2"/>
    <property type="match status" value="1"/>
</dbReference>
<keyword evidence="8 17" id="KW-0067">ATP-binding</keyword>
<dbReference type="GO" id="GO:0005524">
    <property type="term" value="F:ATP binding"/>
    <property type="evidence" value="ECO:0007669"/>
    <property type="project" value="UniProtKB-KW"/>
</dbReference>
<feature type="transmembrane region" description="Helical" evidence="13">
    <location>
        <begin position="270"/>
        <end position="294"/>
    </location>
</feature>
<dbReference type="Gene3D" id="3.40.50.300">
    <property type="entry name" value="P-loop containing nucleotide triphosphate hydrolases"/>
    <property type="match status" value="1"/>
</dbReference>
<dbReference type="PANTHER" id="PTHR43394">
    <property type="entry name" value="ATP-DEPENDENT PERMEASE MDL1, MITOCHONDRIAL"/>
    <property type="match status" value="1"/>
</dbReference>
<dbReference type="InterPro" id="IPR036640">
    <property type="entry name" value="ABC1_TM_sf"/>
</dbReference>
<evidence type="ECO:0000256" key="10">
    <source>
        <dbReference type="ARBA" id="ARBA00022989"/>
    </source>
</evidence>
<gene>
    <name evidence="17" type="ORF">SAMN05421813_11377</name>
</gene>
<evidence type="ECO:0000256" key="13">
    <source>
        <dbReference type="SAM" id="Phobius"/>
    </source>
</evidence>
<protein>
    <recommendedName>
        <fullName evidence="12">Multidrug resistance-like ATP-binding protein MdlB</fullName>
    </recommendedName>
</protein>
<evidence type="ECO:0000256" key="12">
    <source>
        <dbReference type="ARBA" id="ARBA00040960"/>
    </source>
</evidence>
<feature type="transmembrane region" description="Helical" evidence="13">
    <location>
        <begin position="390"/>
        <end position="408"/>
    </location>
</feature>
<keyword evidence="6" id="KW-0547">Nucleotide-binding</keyword>
<evidence type="ECO:0000256" key="5">
    <source>
        <dbReference type="ARBA" id="ARBA00022692"/>
    </source>
</evidence>
<evidence type="ECO:0000313" key="18">
    <source>
        <dbReference type="Proteomes" id="UP000199226"/>
    </source>
</evidence>
<dbReference type="CDD" id="cd02418">
    <property type="entry name" value="Peptidase_C39B"/>
    <property type="match status" value="1"/>
</dbReference>
<keyword evidence="2" id="KW-0813">Transport</keyword>
<dbReference type="InterPro" id="IPR005074">
    <property type="entry name" value="Peptidase_C39"/>
</dbReference>
<keyword evidence="18" id="KW-1185">Reference proteome</keyword>
<keyword evidence="7" id="KW-0378">Hydrolase</keyword>
<dbReference type="STRING" id="990371.SAMN05421813_11377"/>
<dbReference type="PROSITE" id="PS50929">
    <property type="entry name" value="ABC_TM1F"/>
    <property type="match status" value="1"/>
</dbReference>
<evidence type="ECO:0000259" key="15">
    <source>
        <dbReference type="PROSITE" id="PS50929"/>
    </source>
</evidence>
<dbReference type="SUPFAM" id="SSF90123">
    <property type="entry name" value="ABC transporter transmembrane region"/>
    <property type="match status" value="1"/>
</dbReference>
<evidence type="ECO:0000313" key="17">
    <source>
        <dbReference type="EMBL" id="SDM48861.1"/>
    </source>
</evidence>
<keyword evidence="4" id="KW-0645">Protease</keyword>
<dbReference type="Gene3D" id="1.20.1560.10">
    <property type="entry name" value="ABC transporter type 1, transmembrane domain"/>
    <property type="match status" value="1"/>
</dbReference>
<feature type="transmembrane region" description="Helical" evidence="13">
    <location>
        <begin position="202"/>
        <end position="224"/>
    </location>
</feature>
<keyword evidence="9" id="KW-1278">Translocase</keyword>
<comment type="subcellular location">
    <subcellularLocation>
        <location evidence="1">Cell membrane</location>
        <topology evidence="1">Multi-pass membrane protein</topology>
    </subcellularLocation>
</comment>
<evidence type="ECO:0000256" key="3">
    <source>
        <dbReference type="ARBA" id="ARBA00022475"/>
    </source>
</evidence>
<dbReference type="GO" id="GO:0006508">
    <property type="term" value="P:proteolysis"/>
    <property type="evidence" value="ECO:0007669"/>
    <property type="project" value="UniProtKB-KW"/>
</dbReference>
<feature type="domain" description="Peptidase C39" evidence="16">
    <location>
        <begin position="7"/>
        <end position="131"/>
    </location>
</feature>
<name>A0A1G9TMF8_9SPHI</name>
<sequence length="723" mass="80545">MNIKVKQRDITDCGAACLASVARHYRLDVPVSRIRQFAGTDKDGTNVAGMIEAAKKLGLDAKGVKGPFESLAKIPLPAIAHVVIRNVLHHYVVIYKVGKNKILLMDPADGEMHSKSNDNFKNEWTGVLLLLMPSDNFVPGNKETGLSDRLLSLLKPHRPILIQALFGAVIYTILGLSTSIFVQKIVDFVLVDGNRNLLNLMSIGMILILLFQVFIGTAKSVFIIRAGQMIDARLILGYYKHLLKLPQQFFDTMRVGEITSRISDAVKIRVFINDVSINLAVNLFMLVFAFVLMFTYYWKLAVFMLLLIPLYSIIYIITNALNKKVQRKLMEESADLESQLVESLNSIGTIKRFGLEEHANQKTEIKFLNLLSTIYKSSLNSLFSGTSTELVSHLFTIILLWLGAGLVLDKQISPGELLSFYTLIGYFTGPVSSFVGMNKVIQDAIIASDRLFEIMDMERESEENKVELPKTGLGDIRFVNVSFRYGSRGSIFDNLNLEIPYQKMTGIVGESGSGKSSLMSILQNIYPVQSGNTFIGDYSIKYISNHSLREIVGVVPQKIDLFAANVIENIAVGVEDPDMKKIISICARLGMIGFIENLPQGFATQIGENGSNLSGGQKQRLAIARALYRDPEILILDEASSSLDPVSEKYVQDAINHLLSEDKTVIVISHRMSTIQNAGKIIVMREGKVVEEGNHAELIGMQGEYHQLWQRQLPMEYQVPINV</sequence>
<dbReference type="InterPro" id="IPR011527">
    <property type="entry name" value="ABC1_TM_dom"/>
</dbReference>
<dbReference type="GO" id="GO:0043214">
    <property type="term" value="F:ABC-type bacteriocin transporter activity"/>
    <property type="evidence" value="ECO:0007669"/>
    <property type="project" value="InterPro"/>
</dbReference>
<dbReference type="InterPro" id="IPR003593">
    <property type="entry name" value="AAA+_ATPase"/>
</dbReference>
<evidence type="ECO:0000256" key="9">
    <source>
        <dbReference type="ARBA" id="ARBA00022967"/>
    </source>
</evidence>
<feature type="transmembrane region" description="Helical" evidence="13">
    <location>
        <begin position="420"/>
        <end position="441"/>
    </location>
</feature>
<evidence type="ECO:0000259" key="16">
    <source>
        <dbReference type="PROSITE" id="PS50990"/>
    </source>
</evidence>
<evidence type="ECO:0000256" key="2">
    <source>
        <dbReference type="ARBA" id="ARBA00022448"/>
    </source>
</evidence>
<dbReference type="InterPro" id="IPR027417">
    <property type="entry name" value="P-loop_NTPase"/>
</dbReference>
<dbReference type="NCBIfam" id="TIGR01193">
    <property type="entry name" value="bacteriocin_ABC"/>
    <property type="match status" value="1"/>
</dbReference>
<accession>A0A1G9TMF8</accession>
<dbReference type="FunFam" id="3.40.50.300:FF:000604">
    <property type="entry name" value="ABC transporter B family member 28"/>
    <property type="match status" value="1"/>
</dbReference>
<dbReference type="InterPro" id="IPR003439">
    <property type="entry name" value="ABC_transporter-like_ATP-bd"/>
</dbReference>
<dbReference type="Pfam" id="PF03412">
    <property type="entry name" value="Peptidase_C39"/>
    <property type="match status" value="1"/>
</dbReference>
<keyword evidence="5 13" id="KW-0812">Transmembrane</keyword>
<evidence type="ECO:0000256" key="1">
    <source>
        <dbReference type="ARBA" id="ARBA00004651"/>
    </source>
</evidence>
<dbReference type="Gene3D" id="3.90.70.10">
    <property type="entry name" value="Cysteine proteinases"/>
    <property type="match status" value="1"/>
</dbReference>
<dbReference type="GO" id="GO:0016887">
    <property type="term" value="F:ATP hydrolysis activity"/>
    <property type="evidence" value="ECO:0007669"/>
    <property type="project" value="InterPro"/>
</dbReference>
<dbReference type="SUPFAM" id="SSF52540">
    <property type="entry name" value="P-loop containing nucleoside triphosphate hydrolases"/>
    <property type="match status" value="1"/>
</dbReference>
<keyword evidence="3" id="KW-1003">Cell membrane</keyword>
<dbReference type="PROSITE" id="PS50990">
    <property type="entry name" value="PEPTIDASE_C39"/>
    <property type="match status" value="1"/>
</dbReference>
<evidence type="ECO:0000256" key="8">
    <source>
        <dbReference type="ARBA" id="ARBA00022840"/>
    </source>
</evidence>
<keyword evidence="11 13" id="KW-0472">Membrane</keyword>
<dbReference type="InterPro" id="IPR039421">
    <property type="entry name" value="Type_1_exporter"/>
</dbReference>
<reference evidence="18" key="1">
    <citation type="submission" date="2016-10" db="EMBL/GenBank/DDBJ databases">
        <authorList>
            <person name="Varghese N."/>
            <person name="Submissions S."/>
        </authorList>
    </citation>
    <scope>NUCLEOTIDE SEQUENCE [LARGE SCALE GENOMIC DNA]</scope>
    <source>
        <strain evidence="18">DSM 24536</strain>
    </source>
</reference>
<dbReference type="RefSeq" id="WP_090704705.1">
    <property type="nucleotide sequence ID" value="NZ_FNHH01000013.1"/>
</dbReference>
<organism evidence="17 18">
    <name type="scientific">Daejeonella rubra</name>
    <dbReference type="NCBI Taxonomy" id="990371"/>
    <lineage>
        <taxon>Bacteria</taxon>
        <taxon>Pseudomonadati</taxon>
        <taxon>Bacteroidota</taxon>
        <taxon>Sphingobacteriia</taxon>
        <taxon>Sphingobacteriales</taxon>
        <taxon>Sphingobacteriaceae</taxon>
        <taxon>Daejeonella</taxon>
    </lineage>
</organism>
<evidence type="ECO:0000256" key="7">
    <source>
        <dbReference type="ARBA" id="ARBA00022801"/>
    </source>
</evidence>
<feature type="domain" description="ABC transmembrane type-1" evidence="15">
    <location>
        <begin position="162"/>
        <end position="443"/>
    </location>
</feature>
<dbReference type="OrthoDB" id="9760358at2"/>
<evidence type="ECO:0000256" key="4">
    <source>
        <dbReference type="ARBA" id="ARBA00022670"/>
    </source>
</evidence>